<dbReference type="EMBL" id="AP021875">
    <property type="protein sequence ID" value="BBO79264.1"/>
    <property type="molecule type" value="Genomic_DNA"/>
</dbReference>
<dbReference type="Pfam" id="PF06097">
    <property type="entry name" value="DUF945"/>
    <property type="match status" value="1"/>
</dbReference>
<keyword evidence="2" id="KW-1185">Reference proteome</keyword>
<dbReference type="KEGG" id="dwd:DSCW_66810"/>
<protein>
    <recommendedName>
        <fullName evidence="3">DUF945 domain-containing protein</fullName>
    </recommendedName>
</protein>
<organism evidence="1 2">
    <name type="scientific">Desulfosarcina widdelii</name>
    <dbReference type="NCBI Taxonomy" id="947919"/>
    <lineage>
        <taxon>Bacteria</taxon>
        <taxon>Pseudomonadati</taxon>
        <taxon>Thermodesulfobacteriota</taxon>
        <taxon>Desulfobacteria</taxon>
        <taxon>Desulfobacterales</taxon>
        <taxon>Desulfosarcinaceae</taxon>
        <taxon>Desulfosarcina</taxon>
    </lineage>
</organism>
<dbReference type="RefSeq" id="WP_155307811.1">
    <property type="nucleotide sequence ID" value="NZ_AP021875.1"/>
</dbReference>
<evidence type="ECO:0000313" key="2">
    <source>
        <dbReference type="Proteomes" id="UP000427769"/>
    </source>
</evidence>
<dbReference type="OrthoDB" id="5405120at2"/>
<evidence type="ECO:0008006" key="3">
    <source>
        <dbReference type="Google" id="ProtNLM"/>
    </source>
</evidence>
<dbReference type="Proteomes" id="UP000427769">
    <property type="component" value="Chromosome"/>
</dbReference>
<proteinExistence type="predicted"/>
<dbReference type="InterPro" id="IPR010352">
    <property type="entry name" value="DUF945"/>
</dbReference>
<name>A0A5K7ZLS8_9BACT</name>
<evidence type="ECO:0000313" key="1">
    <source>
        <dbReference type="EMBL" id="BBO79264.1"/>
    </source>
</evidence>
<gene>
    <name evidence="1" type="ORF">DSCW_66810</name>
</gene>
<sequence length="445" mass="48779">MKKAIVAMLAVIIAGVVCIPLASGLVMEKTVRQAFTDLNALYADTGAGYSLEIVDYHRGYLASDIEWKIDLGALKNIYPINEVIFKDTAKHGFAGVVSTTSLLENPWYAAFVAEKLQGRDPVHITTRYGLTGSIESTVALDPFSVVLDNETIDIQAGSMVTKTDRELKHFTSSGNWAGLSAGEVVSIGKISLESALTRFTTFIWNGDFSFAMRDVNLREKDNSFEMKEMKGSYLLGLNEDRSKINGEALFSIDGMKTDQQTVDSASVRLATSGLDVEGYETFMQMYTRNMSQVLGSMAAMDANAEEVGEAMKKQMAAVGLQMIAAYEKLLKQGLEFKVSDLDVQLGDGQIKGDVTLRLLKDMTFMQFAPVVSQPELLFEIFYLKSDLSLPANLVGEDPKLVTPLYPGMQTGLFVKDGGNLVHAAETIDGKLMLNNREMILSPQNL</sequence>
<accession>A0A5K7ZLS8</accession>
<dbReference type="AlphaFoldDB" id="A0A5K7ZLS8"/>
<reference evidence="1 2" key="1">
    <citation type="submission" date="2019-11" db="EMBL/GenBank/DDBJ databases">
        <title>Comparative genomics of hydrocarbon-degrading Desulfosarcina strains.</title>
        <authorList>
            <person name="Watanabe M."/>
            <person name="Kojima H."/>
            <person name="Fukui M."/>
        </authorList>
    </citation>
    <scope>NUCLEOTIDE SEQUENCE [LARGE SCALE GENOMIC DNA]</scope>
    <source>
        <strain evidence="1 2">PP31</strain>
    </source>
</reference>